<keyword evidence="1" id="KW-0863">Zinc-finger</keyword>
<proteinExistence type="predicted"/>
<evidence type="ECO:0000313" key="4">
    <source>
        <dbReference type="Proteomes" id="UP000596661"/>
    </source>
</evidence>
<keyword evidence="4" id="KW-1185">Reference proteome</keyword>
<dbReference type="PANTHER" id="PTHR31286">
    <property type="entry name" value="GLYCINE-RICH CELL WALL STRUCTURAL PROTEIN 1.8-LIKE"/>
    <property type="match status" value="1"/>
</dbReference>
<dbReference type="PROSITE" id="PS50158">
    <property type="entry name" value="ZF_CCHC"/>
    <property type="match status" value="1"/>
</dbReference>
<evidence type="ECO:0000313" key="3">
    <source>
        <dbReference type="EnsemblPlants" id="cds.evm.model.05.713"/>
    </source>
</evidence>
<name>A0A803PRI7_CANSA</name>
<organism evidence="3 4">
    <name type="scientific">Cannabis sativa</name>
    <name type="common">Hemp</name>
    <name type="synonym">Marijuana</name>
    <dbReference type="NCBI Taxonomy" id="3483"/>
    <lineage>
        <taxon>Eukaryota</taxon>
        <taxon>Viridiplantae</taxon>
        <taxon>Streptophyta</taxon>
        <taxon>Embryophyta</taxon>
        <taxon>Tracheophyta</taxon>
        <taxon>Spermatophyta</taxon>
        <taxon>Magnoliopsida</taxon>
        <taxon>eudicotyledons</taxon>
        <taxon>Gunneridae</taxon>
        <taxon>Pentapetalae</taxon>
        <taxon>rosids</taxon>
        <taxon>fabids</taxon>
        <taxon>Rosales</taxon>
        <taxon>Cannabaceae</taxon>
        <taxon>Cannabis</taxon>
    </lineage>
</organism>
<reference evidence="3" key="2">
    <citation type="submission" date="2021-03" db="UniProtKB">
        <authorList>
            <consortium name="EnsemblPlants"/>
        </authorList>
    </citation>
    <scope>IDENTIFICATION</scope>
</reference>
<dbReference type="PANTHER" id="PTHR31286:SF183">
    <property type="entry name" value="CCHC-TYPE DOMAIN-CONTAINING PROTEIN"/>
    <property type="match status" value="1"/>
</dbReference>
<reference evidence="3" key="1">
    <citation type="submission" date="2018-11" db="EMBL/GenBank/DDBJ databases">
        <authorList>
            <person name="Grassa J C."/>
        </authorList>
    </citation>
    <scope>NUCLEOTIDE SEQUENCE [LARGE SCALE GENOMIC DNA]</scope>
</reference>
<sequence>MKVAKDASNYVGKFIESDPNNFTGVWREFLRIRVTLSLDCPLKRRMKFKKRDGSSFYAIFRYENVPTFCFICGLMGHSERFCPRLFNTPEHLIVKPYSLHMKAAHRRHQNFTESPYLRSGKAGSSFSPGVNASGLGKNSVNPNHANFMGLSSLDFSQSRNKNKDIIVYGNQEDDDELAQSELKRKRFASALTKEAQATMGQINTTGQIDIDKKKTCIRWVLVSRPTSHYEYIKLELSWAWEPMGLSIP</sequence>
<dbReference type="Proteomes" id="UP000596661">
    <property type="component" value="Chromosome 5"/>
</dbReference>
<dbReference type="InterPro" id="IPR001878">
    <property type="entry name" value="Znf_CCHC"/>
</dbReference>
<dbReference type="InterPro" id="IPR025836">
    <property type="entry name" value="Zn_knuckle_CX2CX4HX4C"/>
</dbReference>
<dbReference type="Pfam" id="PF14392">
    <property type="entry name" value="zf-CCHC_4"/>
    <property type="match status" value="1"/>
</dbReference>
<dbReference type="OMA" id="ACHMEEN"/>
<dbReference type="EMBL" id="UZAU01000442">
    <property type="status" value="NOT_ANNOTATED_CDS"/>
    <property type="molecule type" value="Genomic_DNA"/>
</dbReference>
<dbReference type="GO" id="GO:0008270">
    <property type="term" value="F:zinc ion binding"/>
    <property type="evidence" value="ECO:0007669"/>
    <property type="project" value="UniProtKB-KW"/>
</dbReference>
<evidence type="ECO:0000256" key="1">
    <source>
        <dbReference type="PROSITE-ProRule" id="PRU00047"/>
    </source>
</evidence>
<feature type="domain" description="CCHC-type" evidence="2">
    <location>
        <begin position="69"/>
        <end position="84"/>
    </location>
</feature>
<dbReference type="GO" id="GO:0003676">
    <property type="term" value="F:nucleic acid binding"/>
    <property type="evidence" value="ECO:0007669"/>
    <property type="project" value="InterPro"/>
</dbReference>
<evidence type="ECO:0000259" key="2">
    <source>
        <dbReference type="PROSITE" id="PS50158"/>
    </source>
</evidence>
<dbReference type="AlphaFoldDB" id="A0A803PRI7"/>
<dbReference type="EnsemblPlants" id="evm.model.05.713">
    <property type="protein sequence ID" value="cds.evm.model.05.713"/>
    <property type="gene ID" value="evm.TU.05.713"/>
</dbReference>
<keyword evidence="1" id="KW-0862">Zinc</keyword>
<protein>
    <recommendedName>
        <fullName evidence="2">CCHC-type domain-containing protein</fullName>
    </recommendedName>
</protein>
<keyword evidence="1" id="KW-0479">Metal-binding</keyword>
<dbReference type="InterPro" id="IPR040256">
    <property type="entry name" value="At4g02000-like"/>
</dbReference>
<dbReference type="Gramene" id="evm.model.05.713">
    <property type="protein sequence ID" value="cds.evm.model.05.713"/>
    <property type="gene ID" value="evm.TU.05.713"/>
</dbReference>
<accession>A0A803PRI7</accession>